<comment type="caution">
    <text evidence="1">The sequence shown here is derived from an EMBL/GenBank/DDBJ whole genome shotgun (WGS) entry which is preliminary data.</text>
</comment>
<protein>
    <recommendedName>
        <fullName evidence="3">4-oxalocrotonate tautomerase</fullName>
    </recommendedName>
</protein>
<proteinExistence type="predicted"/>
<sequence length="108" mass="12168">MENRKNLCAMIPESLHTQARTEQEKLELTLSQYVEMVLKEHFEMGGKAMDGKTRTLAFQVSEELFGRIKGHLKKTGLSQKDFVISLIEQALAEAENAEPDTAGQKEES</sequence>
<evidence type="ECO:0000313" key="1">
    <source>
        <dbReference type="EMBL" id="ENZ17922.1"/>
    </source>
</evidence>
<reference evidence="1 2" key="1">
    <citation type="submission" date="2013-01" db="EMBL/GenBank/DDBJ databases">
        <title>The Genome Sequence of Clostridium clostridioforme 90A8.</title>
        <authorList>
            <consortium name="The Broad Institute Genome Sequencing Platform"/>
            <person name="Earl A."/>
            <person name="Ward D."/>
            <person name="Feldgarden M."/>
            <person name="Gevers D."/>
            <person name="Courvalin P."/>
            <person name="Lambert T."/>
            <person name="Walker B."/>
            <person name="Young S.K."/>
            <person name="Zeng Q."/>
            <person name="Gargeya S."/>
            <person name="Fitzgerald M."/>
            <person name="Haas B."/>
            <person name="Abouelleil A."/>
            <person name="Alvarado L."/>
            <person name="Arachchi H.M."/>
            <person name="Berlin A.M."/>
            <person name="Chapman S.B."/>
            <person name="Dewar J."/>
            <person name="Goldberg J."/>
            <person name="Griggs A."/>
            <person name="Gujja S."/>
            <person name="Hansen M."/>
            <person name="Howarth C."/>
            <person name="Imamovic A."/>
            <person name="Larimer J."/>
            <person name="McCowan C."/>
            <person name="Murphy C."/>
            <person name="Neiman D."/>
            <person name="Pearson M."/>
            <person name="Priest M."/>
            <person name="Roberts A."/>
            <person name="Saif S."/>
            <person name="Shea T."/>
            <person name="Sisk P."/>
            <person name="Sykes S."/>
            <person name="Wortman J."/>
            <person name="Nusbaum C."/>
            <person name="Birren B."/>
        </authorList>
    </citation>
    <scope>NUCLEOTIDE SEQUENCE [LARGE SCALE GENOMIC DNA]</scope>
    <source>
        <strain evidence="1 2">90A8</strain>
    </source>
</reference>
<dbReference type="PATRIC" id="fig|999408.3.peg.1587"/>
<accession>A0A0E2HS22</accession>
<dbReference type="RefSeq" id="WP_002595368.1">
    <property type="nucleotide sequence ID" value="NZ_KB851009.1"/>
</dbReference>
<dbReference type="EMBL" id="AGYR01000012">
    <property type="protein sequence ID" value="ENZ17922.1"/>
    <property type="molecule type" value="Genomic_DNA"/>
</dbReference>
<evidence type="ECO:0008006" key="3">
    <source>
        <dbReference type="Google" id="ProtNLM"/>
    </source>
</evidence>
<name>A0A0E2HS22_9FIRM</name>
<organism evidence="1 2">
    <name type="scientific">[Clostridium] clostridioforme 90A8</name>
    <dbReference type="NCBI Taxonomy" id="999408"/>
    <lineage>
        <taxon>Bacteria</taxon>
        <taxon>Bacillati</taxon>
        <taxon>Bacillota</taxon>
        <taxon>Clostridia</taxon>
        <taxon>Lachnospirales</taxon>
        <taxon>Lachnospiraceae</taxon>
        <taxon>Enterocloster</taxon>
    </lineage>
</organism>
<dbReference type="Proteomes" id="UP000013085">
    <property type="component" value="Unassembled WGS sequence"/>
</dbReference>
<evidence type="ECO:0000313" key="2">
    <source>
        <dbReference type="Proteomes" id="UP000013085"/>
    </source>
</evidence>
<dbReference type="HOGENOM" id="CLU_104092_1_0_9"/>
<dbReference type="AlphaFoldDB" id="A0A0E2HS22"/>
<gene>
    <name evidence="1" type="ORF">HMPREF1090_01472</name>
</gene>